<dbReference type="PROSITE" id="PS00383">
    <property type="entry name" value="TYR_PHOSPHATASE_1"/>
    <property type="match status" value="1"/>
</dbReference>
<keyword evidence="2" id="KW-0378">Hydrolase</keyword>
<dbReference type="AlphaFoldDB" id="A0A0C9ZAW1"/>
<dbReference type="InterPro" id="IPR029021">
    <property type="entry name" value="Prot-tyrosine_phosphatase-like"/>
</dbReference>
<dbReference type="Gene3D" id="3.90.190.10">
    <property type="entry name" value="Protein tyrosine phosphatase superfamily"/>
    <property type="match status" value="1"/>
</dbReference>
<protein>
    <submittedName>
        <fullName evidence="6">Uncharacterized protein</fullName>
    </submittedName>
</protein>
<dbReference type="PANTHER" id="PTHR45961:SF6">
    <property type="entry name" value="IP21249P"/>
    <property type="match status" value="1"/>
</dbReference>
<dbReference type="Pfam" id="PF00782">
    <property type="entry name" value="DSPc"/>
    <property type="match status" value="1"/>
</dbReference>
<sequence length="188" mass="20937">MSLFPPASWQCALIHRIGRHPKRAGQPQGRVATPITQRLYLSDAFTACARGNLENLGVTHVVSAFEANLSTVFGEDIVVMHVPVKDDSDADISKWFDAVVELIQEALDVDEKNKVLVHCAQGISRSPILVCAYLIATTPMCALEAIEFVQAKRHVVSPNLAFRRQLAQWGEQFDEKGRRTDRVEEQSL</sequence>
<dbReference type="CDD" id="cd14498">
    <property type="entry name" value="DSP"/>
    <property type="match status" value="1"/>
</dbReference>
<comment type="similarity">
    <text evidence="1">Belongs to the protein-tyrosine phosphatase family. Non-receptor class dual specificity subfamily.</text>
</comment>
<accession>A0A0C9ZAW1</accession>
<dbReference type="PROSITE" id="PS50054">
    <property type="entry name" value="TYR_PHOSPHATASE_DUAL"/>
    <property type="match status" value="1"/>
</dbReference>
<feature type="domain" description="Tyrosine-protein phosphatase" evidence="4">
    <location>
        <begin position="31"/>
        <end position="175"/>
    </location>
</feature>
<dbReference type="PANTHER" id="PTHR45961">
    <property type="entry name" value="IP21249P"/>
    <property type="match status" value="1"/>
</dbReference>
<dbReference type="InterPro" id="IPR016130">
    <property type="entry name" value="Tyr_Pase_AS"/>
</dbReference>
<dbReference type="SUPFAM" id="SSF52799">
    <property type="entry name" value="(Phosphotyrosine protein) phosphatases II"/>
    <property type="match status" value="1"/>
</dbReference>
<dbReference type="STRING" id="765257.A0A0C9ZAW1"/>
<reference evidence="6 7" key="1">
    <citation type="submission" date="2014-04" db="EMBL/GenBank/DDBJ databases">
        <authorList>
            <consortium name="DOE Joint Genome Institute"/>
            <person name="Kuo A."/>
            <person name="Kohler A."/>
            <person name="Costa M.D."/>
            <person name="Nagy L.G."/>
            <person name="Floudas D."/>
            <person name="Copeland A."/>
            <person name="Barry K.W."/>
            <person name="Cichocki N."/>
            <person name="Veneault-Fourrey C."/>
            <person name="LaButti K."/>
            <person name="Lindquist E.A."/>
            <person name="Lipzen A."/>
            <person name="Lundell T."/>
            <person name="Morin E."/>
            <person name="Murat C."/>
            <person name="Sun H."/>
            <person name="Tunlid A."/>
            <person name="Henrissat B."/>
            <person name="Grigoriev I.V."/>
            <person name="Hibbett D.S."/>
            <person name="Martin F."/>
            <person name="Nordberg H.P."/>
            <person name="Cantor M.N."/>
            <person name="Hua S.X."/>
        </authorList>
    </citation>
    <scope>NUCLEOTIDE SEQUENCE [LARGE SCALE GENOMIC DNA]</scope>
    <source>
        <strain evidence="6 7">441</strain>
    </source>
</reference>
<keyword evidence="7" id="KW-1185">Reference proteome</keyword>
<name>A0A0C9ZAW1_9AGAM</name>
<dbReference type="InterPro" id="IPR020422">
    <property type="entry name" value="TYR_PHOSPHATASE_DUAL_dom"/>
</dbReference>
<proteinExistence type="inferred from homology"/>
<dbReference type="InterPro" id="IPR000387">
    <property type="entry name" value="Tyr_Pase_dom"/>
</dbReference>
<dbReference type="HOGENOM" id="CLU_027074_9_0_1"/>
<feature type="domain" description="Tyrosine specific protein phosphatases" evidence="5">
    <location>
        <begin position="93"/>
        <end position="153"/>
    </location>
</feature>
<keyword evidence="3" id="KW-0904">Protein phosphatase</keyword>
<dbReference type="SMART" id="SM00195">
    <property type="entry name" value="DSPc"/>
    <property type="match status" value="1"/>
</dbReference>
<dbReference type="PROSITE" id="PS50056">
    <property type="entry name" value="TYR_PHOSPHATASE_2"/>
    <property type="match status" value="1"/>
</dbReference>
<evidence type="ECO:0000313" key="6">
    <source>
        <dbReference type="EMBL" id="KIK23079.1"/>
    </source>
</evidence>
<organism evidence="6 7">
    <name type="scientific">Pisolithus microcarpus 441</name>
    <dbReference type="NCBI Taxonomy" id="765257"/>
    <lineage>
        <taxon>Eukaryota</taxon>
        <taxon>Fungi</taxon>
        <taxon>Dikarya</taxon>
        <taxon>Basidiomycota</taxon>
        <taxon>Agaricomycotina</taxon>
        <taxon>Agaricomycetes</taxon>
        <taxon>Agaricomycetidae</taxon>
        <taxon>Boletales</taxon>
        <taxon>Sclerodermatineae</taxon>
        <taxon>Pisolithaceae</taxon>
        <taxon>Pisolithus</taxon>
    </lineage>
</organism>
<evidence type="ECO:0000256" key="3">
    <source>
        <dbReference type="ARBA" id="ARBA00022912"/>
    </source>
</evidence>
<evidence type="ECO:0000259" key="5">
    <source>
        <dbReference type="PROSITE" id="PS50056"/>
    </source>
</evidence>
<dbReference type="Proteomes" id="UP000054018">
    <property type="component" value="Unassembled WGS sequence"/>
</dbReference>
<evidence type="ECO:0000313" key="7">
    <source>
        <dbReference type="Proteomes" id="UP000054018"/>
    </source>
</evidence>
<gene>
    <name evidence="6" type="ORF">PISMIDRAFT_101282</name>
</gene>
<dbReference type="InterPro" id="IPR052103">
    <property type="entry name" value="Dual_spec_Phospatases"/>
</dbReference>
<evidence type="ECO:0000256" key="1">
    <source>
        <dbReference type="ARBA" id="ARBA00008601"/>
    </source>
</evidence>
<dbReference type="InterPro" id="IPR000340">
    <property type="entry name" value="Dual-sp_phosphatase_cat-dom"/>
</dbReference>
<dbReference type="EMBL" id="KN833731">
    <property type="protein sequence ID" value="KIK23079.1"/>
    <property type="molecule type" value="Genomic_DNA"/>
</dbReference>
<dbReference type="PRINTS" id="PR01908">
    <property type="entry name" value="ADSPHPHTASE"/>
</dbReference>
<evidence type="ECO:0000259" key="4">
    <source>
        <dbReference type="PROSITE" id="PS50054"/>
    </source>
</evidence>
<reference evidence="7" key="2">
    <citation type="submission" date="2015-01" db="EMBL/GenBank/DDBJ databases">
        <title>Evolutionary Origins and Diversification of the Mycorrhizal Mutualists.</title>
        <authorList>
            <consortium name="DOE Joint Genome Institute"/>
            <consortium name="Mycorrhizal Genomics Consortium"/>
            <person name="Kohler A."/>
            <person name="Kuo A."/>
            <person name="Nagy L.G."/>
            <person name="Floudas D."/>
            <person name="Copeland A."/>
            <person name="Barry K.W."/>
            <person name="Cichocki N."/>
            <person name="Veneault-Fourrey C."/>
            <person name="LaButti K."/>
            <person name="Lindquist E.A."/>
            <person name="Lipzen A."/>
            <person name="Lundell T."/>
            <person name="Morin E."/>
            <person name="Murat C."/>
            <person name="Riley R."/>
            <person name="Ohm R."/>
            <person name="Sun H."/>
            <person name="Tunlid A."/>
            <person name="Henrissat B."/>
            <person name="Grigoriev I.V."/>
            <person name="Hibbett D.S."/>
            <person name="Martin F."/>
        </authorList>
    </citation>
    <scope>NUCLEOTIDE SEQUENCE [LARGE SCALE GENOMIC DNA]</scope>
    <source>
        <strain evidence="7">441</strain>
    </source>
</reference>
<evidence type="ECO:0000256" key="2">
    <source>
        <dbReference type="ARBA" id="ARBA00022801"/>
    </source>
</evidence>
<dbReference type="OrthoDB" id="2017893at2759"/>
<dbReference type="GO" id="GO:0004721">
    <property type="term" value="F:phosphoprotein phosphatase activity"/>
    <property type="evidence" value="ECO:0007669"/>
    <property type="project" value="UniProtKB-KW"/>
</dbReference>